<dbReference type="NCBIfam" id="TIGR00847">
    <property type="entry name" value="ccoS"/>
    <property type="match status" value="1"/>
</dbReference>
<evidence type="ECO:0000313" key="1">
    <source>
        <dbReference type="EMBL" id="MBD2722337.1"/>
    </source>
</evidence>
<organism evidence="1 2">
    <name type="scientific">Hymenobacter armeniacus</name>
    <dbReference type="NCBI Taxonomy" id="2771358"/>
    <lineage>
        <taxon>Bacteria</taxon>
        <taxon>Pseudomonadati</taxon>
        <taxon>Bacteroidota</taxon>
        <taxon>Cytophagia</taxon>
        <taxon>Cytophagales</taxon>
        <taxon>Hymenobacteraceae</taxon>
        <taxon>Hymenobacter</taxon>
    </lineage>
</organism>
<name>A0ABR8JSP5_9BACT</name>
<proteinExistence type="predicted"/>
<evidence type="ECO:0000313" key="2">
    <source>
        <dbReference type="Proteomes" id="UP000606003"/>
    </source>
</evidence>
<comment type="caution">
    <text evidence="1">The sequence shown here is derived from an EMBL/GenBank/DDBJ whole genome shotgun (WGS) entry which is preliminary data.</text>
</comment>
<gene>
    <name evidence="1" type="primary">ccoS</name>
    <name evidence="1" type="ORF">IC234_09375</name>
</gene>
<dbReference type="RefSeq" id="WP_190923801.1">
    <property type="nucleotide sequence ID" value="NZ_JACXAC010000003.1"/>
</dbReference>
<keyword evidence="2" id="KW-1185">Reference proteome</keyword>
<dbReference type="EMBL" id="JACXAC010000003">
    <property type="protein sequence ID" value="MBD2722337.1"/>
    <property type="molecule type" value="Genomic_DNA"/>
</dbReference>
<dbReference type="InterPro" id="IPR004714">
    <property type="entry name" value="Cyt_oxidase_maturation_cbb3"/>
</dbReference>
<dbReference type="Pfam" id="PF03597">
    <property type="entry name" value="FixS"/>
    <property type="match status" value="1"/>
</dbReference>
<sequence>MTIIFLLIGISLCVALTFLGAFLWAVRSGQYEDDYTPSVRVLFDDEATPDETA</sequence>
<dbReference type="Proteomes" id="UP000606003">
    <property type="component" value="Unassembled WGS sequence"/>
</dbReference>
<accession>A0ABR8JSP5</accession>
<dbReference type="PANTHER" id="PTHR41532">
    <property type="entry name" value="FIXS PROTEIN"/>
    <property type="match status" value="1"/>
</dbReference>
<dbReference type="PANTHER" id="PTHR41532:SF1">
    <property type="entry name" value="FIXS PROTEIN"/>
    <property type="match status" value="1"/>
</dbReference>
<protein>
    <submittedName>
        <fullName evidence="1">Cbb3-type cytochrome oxidase assembly protein CcoS</fullName>
    </submittedName>
</protein>
<reference evidence="1 2" key="1">
    <citation type="submission" date="2020-09" db="EMBL/GenBank/DDBJ databases">
        <authorList>
            <person name="Kim M.K."/>
        </authorList>
    </citation>
    <scope>NUCLEOTIDE SEQUENCE [LARGE SCALE GENOMIC DNA]</scope>
    <source>
        <strain evidence="1 2">BT189</strain>
    </source>
</reference>